<keyword evidence="6" id="KW-1185">Reference proteome</keyword>
<dbReference type="Gene3D" id="3.30.160.20">
    <property type="match status" value="3"/>
</dbReference>
<accession>A0AAD4S910</accession>
<evidence type="ECO:0000313" key="5">
    <source>
        <dbReference type="EMBL" id="KAI3876364.1"/>
    </source>
</evidence>
<name>A0AAD4S910_9MAGN</name>
<keyword evidence="2 3" id="KW-0694">RNA-binding</keyword>
<dbReference type="InterPro" id="IPR014720">
    <property type="entry name" value="dsRBD_dom"/>
</dbReference>
<keyword evidence="1" id="KW-0677">Repeat</keyword>
<dbReference type="AlphaFoldDB" id="A0AAD4S910"/>
<dbReference type="PANTHER" id="PTHR46031:SF16">
    <property type="entry name" value="DOUBLE-STRANDED RNA-BINDING PROTEIN 4"/>
    <property type="match status" value="1"/>
</dbReference>
<sequence length="432" mass="47599">MEFMTKLQEICDHDLWGYPNYTSIRDGPGRFKASVLVCGKTFHAPDFCTTSQEAQNEAAKLAYHHFSTASSKKPLNRPAKIRRIDSPSPPISNSSPAAGLAILQHKNQLQIYAQKRKLNLPTYFYVREGPPHNVRCKAMVTVDGQTFESPEFCRTQKEAEHAASRVALESLMRAGILEARNSIHYCCNLLLIWFFDESAGFSKNFLQEFLMKEGLPLPAYNTKSCGAPHLPTFLCTVQVGTDAFEGMASRTKKQAEMNAAKVAYCHLKESTSSKSSGSMISQAKDALRCTSSNSSLNLDLQLSAKSEDLLATPPAQESRKEWKGSYKDANLAKPVEGGKFSSPPSVASPFKPGVTSIMRNRVPGATDARPQVPLPFSLSSTGVCVNCSLSPIHQGRCARHSPCSHAQLTPYKRRFEAREQVNNNRFKSKGGV</sequence>
<evidence type="ECO:0000313" key="6">
    <source>
        <dbReference type="Proteomes" id="UP001202328"/>
    </source>
</evidence>
<dbReference type="Pfam" id="PF00035">
    <property type="entry name" value="dsrm"/>
    <property type="match status" value="3"/>
</dbReference>
<evidence type="ECO:0000256" key="3">
    <source>
        <dbReference type="PROSITE-ProRule" id="PRU00266"/>
    </source>
</evidence>
<comment type="caution">
    <text evidence="5">The sequence shown here is derived from an EMBL/GenBank/DDBJ whole genome shotgun (WGS) entry which is preliminary data.</text>
</comment>
<protein>
    <recommendedName>
        <fullName evidence="4">DRBM domain-containing protein</fullName>
    </recommendedName>
</protein>
<gene>
    <name evidence="5" type="ORF">MKW98_021216</name>
</gene>
<dbReference type="PROSITE" id="PS50137">
    <property type="entry name" value="DS_RBD"/>
    <property type="match status" value="2"/>
</dbReference>
<dbReference type="PANTHER" id="PTHR46031">
    <property type="match status" value="1"/>
</dbReference>
<dbReference type="SUPFAM" id="SSF54768">
    <property type="entry name" value="dsRNA-binding domain-like"/>
    <property type="match status" value="3"/>
</dbReference>
<evidence type="ECO:0000256" key="2">
    <source>
        <dbReference type="ARBA" id="ARBA00022884"/>
    </source>
</evidence>
<feature type="domain" description="DRBM" evidence="4">
    <location>
        <begin position="104"/>
        <end position="173"/>
    </location>
</feature>
<proteinExistence type="predicted"/>
<organism evidence="5 6">
    <name type="scientific">Papaver atlanticum</name>
    <dbReference type="NCBI Taxonomy" id="357466"/>
    <lineage>
        <taxon>Eukaryota</taxon>
        <taxon>Viridiplantae</taxon>
        <taxon>Streptophyta</taxon>
        <taxon>Embryophyta</taxon>
        <taxon>Tracheophyta</taxon>
        <taxon>Spermatophyta</taxon>
        <taxon>Magnoliopsida</taxon>
        <taxon>Ranunculales</taxon>
        <taxon>Papaveraceae</taxon>
        <taxon>Papaveroideae</taxon>
        <taxon>Papaver</taxon>
    </lineage>
</organism>
<dbReference type="SMART" id="SM00358">
    <property type="entry name" value="DSRM"/>
    <property type="match status" value="3"/>
</dbReference>
<dbReference type="EMBL" id="JAJJMB010012497">
    <property type="protein sequence ID" value="KAI3876364.1"/>
    <property type="molecule type" value="Genomic_DNA"/>
</dbReference>
<evidence type="ECO:0000259" key="4">
    <source>
        <dbReference type="PROSITE" id="PS50137"/>
    </source>
</evidence>
<evidence type="ECO:0000256" key="1">
    <source>
        <dbReference type="ARBA" id="ARBA00022737"/>
    </source>
</evidence>
<reference evidence="5" key="1">
    <citation type="submission" date="2022-04" db="EMBL/GenBank/DDBJ databases">
        <title>A functionally conserved STORR gene fusion in Papaver species that diverged 16.8 million years ago.</title>
        <authorList>
            <person name="Catania T."/>
        </authorList>
    </citation>
    <scope>NUCLEOTIDE SEQUENCE</scope>
    <source>
        <strain evidence="5">S-188037</strain>
    </source>
</reference>
<dbReference type="GO" id="GO:0003723">
    <property type="term" value="F:RNA binding"/>
    <property type="evidence" value="ECO:0007669"/>
    <property type="project" value="UniProtKB-UniRule"/>
</dbReference>
<dbReference type="Proteomes" id="UP001202328">
    <property type="component" value="Unassembled WGS sequence"/>
</dbReference>
<feature type="domain" description="DRBM" evidence="4">
    <location>
        <begin position="201"/>
        <end position="269"/>
    </location>
</feature>